<dbReference type="Proteomes" id="UP001293254">
    <property type="component" value="Unassembled WGS sequence"/>
</dbReference>
<evidence type="ECO:0000313" key="5">
    <source>
        <dbReference type="Proteomes" id="UP001293254"/>
    </source>
</evidence>
<feature type="domain" description="CCHC-type" evidence="3">
    <location>
        <begin position="60"/>
        <end position="73"/>
    </location>
</feature>
<dbReference type="AlphaFoldDB" id="A0AAE2CJK0"/>
<feature type="compositionally biased region" description="Basic and acidic residues" evidence="2">
    <location>
        <begin position="196"/>
        <end position="209"/>
    </location>
</feature>
<name>A0AAE2CJK0_9LAMI</name>
<keyword evidence="5" id="KW-1185">Reference proteome</keyword>
<reference evidence="4" key="1">
    <citation type="submission" date="2020-06" db="EMBL/GenBank/DDBJ databases">
        <authorList>
            <person name="Li T."/>
            <person name="Hu X."/>
            <person name="Zhang T."/>
            <person name="Song X."/>
            <person name="Zhang H."/>
            <person name="Dai N."/>
            <person name="Sheng W."/>
            <person name="Hou X."/>
            <person name="Wei L."/>
        </authorList>
    </citation>
    <scope>NUCLEOTIDE SEQUENCE</scope>
    <source>
        <strain evidence="4">3651</strain>
        <tissue evidence="4">Leaf</tissue>
    </source>
</reference>
<comment type="caution">
    <text evidence="4">The sequence shown here is derived from an EMBL/GenBank/DDBJ whole genome shotgun (WGS) entry which is preliminary data.</text>
</comment>
<evidence type="ECO:0000313" key="4">
    <source>
        <dbReference type="EMBL" id="KAK4424536.1"/>
    </source>
</evidence>
<proteinExistence type="predicted"/>
<gene>
    <name evidence="4" type="ORF">Salat_1647000</name>
</gene>
<accession>A0AAE2CJK0</accession>
<dbReference type="Pfam" id="PF14392">
    <property type="entry name" value="zf-CCHC_4"/>
    <property type="match status" value="1"/>
</dbReference>
<keyword evidence="1" id="KW-0863">Zinc-finger</keyword>
<feature type="region of interest" description="Disordered" evidence="2">
    <location>
        <begin position="184"/>
        <end position="262"/>
    </location>
</feature>
<organism evidence="4 5">
    <name type="scientific">Sesamum alatum</name>
    <dbReference type="NCBI Taxonomy" id="300844"/>
    <lineage>
        <taxon>Eukaryota</taxon>
        <taxon>Viridiplantae</taxon>
        <taxon>Streptophyta</taxon>
        <taxon>Embryophyta</taxon>
        <taxon>Tracheophyta</taxon>
        <taxon>Spermatophyta</taxon>
        <taxon>Magnoliopsida</taxon>
        <taxon>eudicotyledons</taxon>
        <taxon>Gunneridae</taxon>
        <taxon>Pentapetalae</taxon>
        <taxon>asterids</taxon>
        <taxon>lamiids</taxon>
        <taxon>Lamiales</taxon>
        <taxon>Pedaliaceae</taxon>
        <taxon>Sesamum</taxon>
    </lineage>
</organism>
<dbReference type="GO" id="GO:0008270">
    <property type="term" value="F:zinc ion binding"/>
    <property type="evidence" value="ECO:0007669"/>
    <property type="project" value="UniProtKB-KW"/>
</dbReference>
<dbReference type="InterPro" id="IPR025836">
    <property type="entry name" value="Zn_knuckle_CX2CX4HX4C"/>
</dbReference>
<keyword evidence="1" id="KW-0479">Metal-binding</keyword>
<evidence type="ECO:0000256" key="2">
    <source>
        <dbReference type="SAM" id="MobiDB-lite"/>
    </source>
</evidence>
<evidence type="ECO:0000256" key="1">
    <source>
        <dbReference type="PROSITE-ProRule" id="PRU00047"/>
    </source>
</evidence>
<dbReference type="InterPro" id="IPR001878">
    <property type="entry name" value="Znf_CCHC"/>
</dbReference>
<dbReference type="EMBL" id="JACGWO010000006">
    <property type="protein sequence ID" value="KAK4424536.1"/>
    <property type="molecule type" value="Genomic_DNA"/>
</dbReference>
<protein>
    <recommendedName>
        <fullName evidence="3">CCHC-type domain-containing protein</fullName>
    </recommendedName>
</protein>
<dbReference type="PROSITE" id="PS50158">
    <property type="entry name" value="ZF_CCHC"/>
    <property type="match status" value="1"/>
</dbReference>
<evidence type="ECO:0000259" key="3">
    <source>
        <dbReference type="PROSITE" id="PS50158"/>
    </source>
</evidence>
<keyword evidence="1" id="KW-0862">Zinc</keyword>
<sequence>MPGAWLDIEDIGRDISWYDTIRIRINLNITVPLKRALRLHMELGDELVVRFSYKRLRKFCYLCGKLGHIGQLCDLRFQEHFEDPSTKTPYGAWLRASSPIRRFGVNTNSVRPTYIWRGASNSGLLGTRRRGAHIFGDFRRVSVGSLWPEAAVGGSSVGCAAFQERVDKFAGRLVEIDGQEQASMGRRLVDQDSDSLELHEGPTECHGPERPATGPAHFRSARSISEGSMGSSLDPSETRPKSAVGPSNTAQPIPSLAKIPSNSPRISEIPCGGEFEVGGPSSYVPSLTHLRQILAGEDLLLATVCASSSIPLIGVPVVAPFEIAAERGVFCFLWVCSEGV</sequence>
<feature type="compositionally biased region" description="Polar residues" evidence="2">
    <location>
        <begin position="222"/>
        <end position="235"/>
    </location>
</feature>
<dbReference type="GO" id="GO:0003676">
    <property type="term" value="F:nucleic acid binding"/>
    <property type="evidence" value="ECO:0007669"/>
    <property type="project" value="InterPro"/>
</dbReference>
<reference evidence="4" key="2">
    <citation type="journal article" date="2024" name="Plant">
        <title>Genomic evolution and insights into agronomic trait innovations of Sesamum species.</title>
        <authorList>
            <person name="Miao H."/>
            <person name="Wang L."/>
            <person name="Qu L."/>
            <person name="Liu H."/>
            <person name="Sun Y."/>
            <person name="Le M."/>
            <person name="Wang Q."/>
            <person name="Wei S."/>
            <person name="Zheng Y."/>
            <person name="Lin W."/>
            <person name="Duan Y."/>
            <person name="Cao H."/>
            <person name="Xiong S."/>
            <person name="Wang X."/>
            <person name="Wei L."/>
            <person name="Li C."/>
            <person name="Ma Q."/>
            <person name="Ju M."/>
            <person name="Zhao R."/>
            <person name="Li G."/>
            <person name="Mu C."/>
            <person name="Tian Q."/>
            <person name="Mei H."/>
            <person name="Zhang T."/>
            <person name="Gao T."/>
            <person name="Zhang H."/>
        </authorList>
    </citation>
    <scope>NUCLEOTIDE SEQUENCE</scope>
    <source>
        <strain evidence="4">3651</strain>
    </source>
</reference>